<dbReference type="RefSeq" id="WP_072603150.1">
    <property type="nucleotide sequence ID" value="NZ_CP018171.1"/>
</dbReference>
<evidence type="ECO:0000313" key="2">
    <source>
        <dbReference type="EMBL" id="APH71463.1"/>
    </source>
</evidence>
<dbReference type="KEGG" id="meso:BSQ44_08840"/>
<feature type="coiled-coil region" evidence="1">
    <location>
        <begin position="8"/>
        <end position="35"/>
    </location>
</feature>
<evidence type="ECO:0000256" key="1">
    <source>
        <dbReference type="SAM" id="Coils"/>
    </source>
</evidence>
<dbReference type="EMBL" id="CP018171">
    <property type="protein sequence ID" value="APH71463.1"/>
    <property type="molecule type" value="Genomic_DNA"/>
</dbReference>
<reference evidence="3" key="1">
    <citation type="submission" date="2016-11" db="EMBL/GenBank/DDBJ databases">
        <title>Mesorhizobium oceanicum sp. nov., isolated from deep seawater in South China Sea.</title>
        <authorList>
            <person name="Fu G.-Y."/>
        </authorList>
    </citation>
    <scope>NUCLEOTIDE SEQUENCE [LARGE SCALE GENOMIC DNA]</scope>
    <source>
        <strain evidence="3">B7</strain>
    </source>
</reference>
<sequence>MKVVTESYVAAREAYNAARAAVREAKEAGDDAKAELLQAEVYPLRDRYREEAEVFAAARERVKAFDRATETID</sequence>
<organism evidence="2 3">
    <name type="scientific">Aquibium oceanicum</name>
    <dbReference type="NCBI Taxonomy" id="1670800"/>
    <lineage>
        <taxon>Bacteria</taxon>
        <taxon>Pseudomonadati</taxon>
        <taxon>Pseudomonadota</taxon>
        <taxon>Alphaproteobacteria</taxon>
        <taxon>Hyphomicrobiales</taxon>
        <taxon>Phyllobacteriaceae</taxon>
        <taxon>Aquibium</taxon>
    </lineage>
</organism>
<evidence type="ECO:0000313" key="3">
    <source>
        <dbReference type="Proteomes" id="UP000182840"/>
    </source>
</evidence>
<name>A0A1L3SPX0_9HYPH</name>
<keyword evidence="3" id="KW-1185">Reference proteome</keyword>
<dbReference type="AlphaFoldDB" id="A0A1L3SPX0"/>
<proteinExistence type="predicted"/>
<dbReference type="Proteomes" id="UP000182840">
    <property type="component" value="Chromosome"/>
</dbReference>
<keyword evidence="1" id="KW-0175">Coiled coil</keyword>
<accession>A0A1L3SPX0</accession>
<protein>
    <submittedName>
        <fullName evidence="2">Uncharacterized protein</fullName>
    </submittedName>
</protein>
<gene>
    <name evidence="2" type="ORF">BSQ44_08840</name>
</gene>